<keyword evidence="2" id="KW-1185">Reference proteome</keyword>
<dbReference type="SUPFAM" id="SSF56059">
    <property type="entry name" value="Glutathione synthetase ATP-binding domain-like"/>
    <property type="match status" value="1"/>
</dbReference>
<protein>
    <recommendedName>
        <fullName evidence="3">ATP-grasp domain-containing protein</fullName>
    </recommendedName>
</protein>
<name>A0ABW7P686_9ACTN</name>
<organism evidence="1 2">
    <name type="scientific">Streptomyces racemochromogenes</name>
    <dbReference type="NCBI Taxonomy" id="67353"/>
    <lineage>
        <taxon>Bacteria</taxon>
        <taxon>Bacillati</taxon>
        <taxon>Actinomycetota</taxon>
        <taxon>Actinomycetes</taxon>
        <taxon>Kitasatosporales</taxon>
        <taxon>Streptomycetaceae</taxon>
        <taxon>Streptomyces</taxon>
    </lineage>
</organism>
<reference evidence="1 2" key="1">
    <citation type="submission" date="2024-03" db="EMBL/GenBank/DDBJ databases">
        <title>Whole genome sequencing of Streptomyces racemochromogenes, to identify antimicrobial biosynthetic gene clusters.</title>
        <authorList>
            <person name="Suryawanshi P."/>
            <person name="Krishnaraj P.U."/>
            <person name="Arun Y.P."/>
            <person name="Suryawanshi M.P."/>
            <person name="Rakshit O."/>
        </authorList>
    </citation>
    <scope>NUCLEOTIDE SEQUENCE [LARGE SCALE GENOMIC DNA]</scope>
    <source>
        <strain evidence="1 2">AUDT626</strain>
    </source>
</reference>
<evidence type="ECO:0000313" key="2">
    <source>
        <dbReference type="Proteomes" id="UP001610631"/>
    </source>
</evidence>
<comment type="caution">
    <text evidence="1">The sequence shown here is derived from an EMBL/GenBank/DDBJ whole genome shotgun (WGS) entry which is preliminary data.</text>
</comment>
<sequence>MSDSQTAQRARRALLVMPGPGLVRAARAAGLEVWAALDHRLEVEPGIRAELPPERILRVDFAEAAELRAVLTDTARHRGIGHILYLPGALTGGASAAAEAVARELAEGREEQGDAVPGLPDAAAMRRVLNASGISAVRAEEAATVAEARALAEAFPLPVVIKSADAAGVWHTAPVRDHAALADWAEGAVAGRYPGPHLVEELLTGPQFSVETFSVGGMHLVAGITAEGHEEPLSEEDRAGVRATVRALLDLAGYECGTTRTDVLITARGSRIAASREPYGNPARAAAQSGAPA</sequence>
<dbReference type="Proteomes" id="UP001610631">
    <property type="component" value="Unassembled WGS sequence"/>
</dbReference>
<dbReference type="EMBL" id="JBBDHD010000003">
    <property type="protein sequence ID" value="MFH7593843.1"/>
    <property type="molecule type" value="Genomic_DNA"/>
</dbReference>
<dbReference type="RefSeq" id="WP_395507807.1">
    <property type="nucleotide sequence ID" value="NZ_JBBDHD010000003.1"/>
</dbReference>
<proteinExistence type="predicted"/>
<evidence type="ECO:0008006" key="3">
    <source>
        <dbReference type="Google" id="ProtNLM"/>
    </source>
</evidence>
<accession>A0ABW7P686</accession>
<dbReference type="Gene3D" id="3.30.470.20">
    <property type="entry name" value="ATP-grasp fold, B domain"/>
    <property type="match status" value="1"/>
</dbReference>
<evidence type="ECO:0000313" key="1">
    <source>
        <dbReference type="EMBL" id="MFH7593843.1"/>
    </source>
</evidence>
<gene>
    <name evidence="1" type="ORF">WDV06_01880</name>
</gene>